<sequence length="320" mass="37669">MYHSENIHLDLYQYYEKQLRFSGDVLHAFQGVVNSYRNHEQLSGKLAHFWGLTFFLSEQRDARSVFIEELQWCLLSRHPNLSPDSSIPERNETIFPSWSWAAMMAQDMAQKRSSLAYPMYDEYMHAFNSVRRSGDEIAIFFTHRSGRQVSLEDYMIQTDSYLSFYPWFEIDCWSIWGCVKAGIPLDQYDSVYQWDREGAGYEELHLDYRVEWARAKSSILVIFLRAWEFTGQSATEDSGKHVHESDNDSTSDDDLLDFSLAYCILAKQVDPGIYSRIGLWGVRMARSGEDWDTSKYLRKLLEVQVISSDEQWKKRRIRLI</sequence>
<keyword evidence="2" id="KW-1185">Reference proteome</keyword>
<proteinExistence type="predicted"/>
<dbReference type="EMBL" id="JAKJXO020000001">
    <property type="protein sequence ID" value="KAL1611889.1"/>
    <property type="molecule type" value="Genomic_DNA"/>
</dbReference>
<dbReference type="Proteomes" id="UP001521785">
    <property type="component" value="Unassembled WGS sequence"/>
</dbReference>
<evidence type="ECO:0000313" key="2">
    <source>
        <dbReference type="Proteomes" id="UP001521785"/>
    </source>
</evidence>
<comment type="caution">
    <text evidence="1">The sequence shown here is derived from an EMBL/GenBank/DDBJ whole genome shotgun (WGS) entry which is preliminary data.</text>
</comment>
<gene>
    <name evidence="1" type="ORF">SLS60_000111</name>
</gene>
<accession>A0ABR3S5B9</accession>
<organism evidence="1 2">
    <name type="scientific">Paraconiothyrium brasiliense</name>
    <dbReference type="NCBI Taxonomy" id="300254"/>
    <lineage>
        <taxon>Eukaryota</taxon>
        <taxon>Fungi</taxon>
        <taxon>Dikarya</taxon>
        <taxon>Ascomycota</taxon>
        <taxon>Pezizomycotina</taxon>
        <taxon>Dothideomycetes</taxon>
        <taxon>Pleosporomycetidae</taxon>
        <taxon>Pleosporales</taxon>
        <taxon>Massarineae</taxon>
        <taxon>Didymosphaeriaceae</taxon>
        <taxon>Paraconiothyrium</taxon>
    </lineage>
</organism>
<reference evidence="1 2" key="1">
    <citation type="submission" date="2024-02" db="EMBL/GenBank/DDBJ databases">
        <title>De novo assembly and annotation of 12 fungi associated with fruit tree decline syndrome in Ontario, Canada.</title>
        <authorList>
            <person name="Sulman M."/>
            <person name="Ellouze W."/>
            <person name="Ilyukhin E."/>
        </authorList>
    </citation>
    <scope>NUCLEOTIDE SEQUENCE [LARGE SCALE GENOMIC DNA]</scope>
    <source>
        <strain evidence="1 2">M42-189</strain>
    </source>
</reference>
<name>A0ABR3S5B9_9PLEO</name>
<evidence type="ECO:0000313" key="1">
    <source>
        <dbReference type="EMBL" id="KAL1611889.1"/>
    </source>
</evidence>
<protein>
    <submittedName>
        <fullName evidence="1">Uncharacterized protein</fullName>
    </submittedName>
</protein>